<dbReference type="STRING" id="439219.SAMN02910293_02224"/>
<sequence length="87" mass="10277">MEIEMLRQDTGEFRARLSYFVQEFLKENADHIAHMVKGEVFQKRKEITLDQEAQYYDMTFIFRKGGWIKKSTLEVIVNGAMTAKIQV</sequence>
<dbReference type="RefSeq" id="WP_074486676.1">
    <property type="nucleotide sequence ID" value="NZ_FMXP01000040.1"/>
</dbReference>
<proteinExistence type="predicted"/>
<accession>A0A1G6DII4</accession>
<reference evidence="1 2" key="1">
    <citation type="submission" date="2016-10" db="EMBL/GenBank/DDBJ databases">
        <authorList>
            <person name="de Groot N.N."/>
        </authorList>
    </citation>
    <scope>NUCLEOTIDE SEQUENCE [LARGE SCALE GENOMIC DNA]</scope>
    <source>
        <strain evidence="1 2">A-4</strain>
    </source>
</reference>
<keyword evidence="2" id="KW-1185">Reference proteome</keyword>
<gene>
    <name evidence="1" type="ORF">SAMN02910293_02224</name>
</gene>
<organism evidence="1 2">
    <name type="scientific">Streptococcus henryi</name>
    <dbReference type="NCBI Taxonomy" id="439219"/>
    <lineage>
        <taxon>Bacteria</taxon>
        <taxon>Bacillati</taxon>
        <taxon>Bacillota</taxon>
        <taxon>Bacilli</taxon>
        <taxon>Lactobacillales</taxon>
        <taxon>Streptococcaceae</taxon>
        <taxon>Streptococcus</taxon>
    </lineage>
</organism>
<dbReference type="EMBL" id="FMXP01000040">
    <property type="protein sequence ID" value="SDB44932.1"/>
    <property type="molecule type" value="Genomic_DNA"/>
</dbReference>
<name>A0A1G6DII4_9STRE</name>
<dbReference type="AlphaFoldDB" id="A0A1G6DII4"/>
<evidence type="ECO:0000313" key="1">
    <source>
        <dbReference type="EMBL" id="SDB44932.1"/>
    </source>
</evidence>
<dbReference type="Proteomes" id="UP000182508">
    <property type="component" value="Unassembled WGS sequence"/>
</dbReference>
<protein>
    <submittedName>
        <fullName evidence="1">Uncharacterized protein</fullName>
    </submittedName>
</protein>
<evidence type="ECO:0000313" key="2">
    <source>
        <dbReference type="Proteomes" id="UP000182508"/>
    </source>
</evidence>